<dbReference type="AlphaFoldDB" id="A0A517NIR1"/>
<protein>
    <submittedName>
        <fullName evidence="1">Uncharacterized protein</fullName>
    </submittedName>
</protein>
<sequence length="214" mass="23694">MLENAQQLAESIILAVAKELASDGFEFDISSSCFVKLEGDFRLQFQIALADRHGRLVCTPDVGVRSERIEDIFHRTSEFSDSDAINTSTLGVNVKLLTRSSDYDVSVSEAADVDEAVQKIVCAFREVAVPYFSEFGSLAGIDAALNGSPSERCVHMINERARCSKGLIVAKLLDRPNYEELRQIYDEKVSQAGAMTYEKYFVPLVNDLEHLGVS</sequence>
<gene>
    <name evidence="1" type="ORF">K227x_54500</name>
</gene>
<dbReference type="OrthoDB" id="939776at2"/>
<evidence type="ECO:0000313" key="1">
    <source>
        <dbReference type="EMBL" id="QDT07025.1"/>
    </source>
</evidence>
<name>A0A517NIR1_9BACT</name>
<proteinExistence type="predicted"/>
<dbReference type="Proteomes" id="UP000318538">
    <property type="component" value="Chromosome"/>
</dbReference>
<dbReference type="RefSeq" id="WP_145174481.1">
    <property type="nucleotide sequence ID" value="NZ_CP036525.1"/>
</dbReference>
<reference evidence="1 2" key="1">
    <citation type="submission" date="2019-02" db="EMBL/GenBank/DDBJ databases">
        <title>Deep-cultivation of Planctomycetes and their phenomic and genomic characterization uncovers novel biology.</title>
        <authorList>
            <person name="Wiegand S."/>
            <person name="Jogler M."/>
            <person name="Boedeker C."/>
            <person name="Pinto D."/>
            <person name="Vollmers J."/>
            <person name="Rivas-Marin E."/>
            <person name="Kohn T."/>
            <person name="Peeters S.H."/>
            <person name="Heuer A."/>
            <person name="Rast P."/>
            <person name="Oberbeckmann S."/>
            <person name="Bunk B."/>
            <person name="Jeske O."/>
            <person name="Meyerdierks A."/>
            <person name="Storesund J.E."/>
            <person name="Kallscheuer N."/>
            <person name="Luecker S."/>
            <person name="Lage O.M."/>
            <person name="Pohl T."/>
            <person name="Merkel B.J."/>
            <person name="Hornburger P."/>
            <person name="Mueller R.-W."/>
            <person name="Bruemmer F."/>
            <person name="Labrenz M."/>
            <person name="Spormann A.M."/>
            <person name="Op den Camp H."/>
            <person name="Overmann J."/>
            <person name="Amann R."/>
            <person name="Jetten M.S.M."/>
            <person name="Mascher T."/>
            <person name="Medema M.H."/>
            <person name="Devos D.P."/>
            <person name="Kaster A.-K."/>
            <person name="Ovreas L."/>
            <person name="Rohde M."/>
            <person name="Galperin M.Y."/>
            <person name="Jogler C."/>
        </authorList>
    </citation>
    <scope>NUCLEOTIDE SEQUENCE [LARGE SCALE GENOMIC DNA]</scope>
    <source>
        <strain evidence="1 2">K22_7</strain>
    </source>
</reference>
<keyword evidence="2" id="KW-1185">Reference proteome</keyword>
<accession>A0A517NIR1</accession>
<organism evidence="1 2">
    <name type="scientific">Rubripirellula lacrimiformis</name>
    <dbReference type="NCBI Taxonomy" id="1930273"/>
    <lineage>
        <taxon>Bacteria</taxon>
        <taxon>Pseudomonadati</taxon>
        <taxon>Planctomycetota</taxon>
        <taxon>Planctomycetia</taxon>
        <taxon>Pirellulales</taxon>
        <taxon>Pirellulaceae</taxon>
        <taxon>Rubripirellula</taxon>
    </lineage>
</organism>
<evidence type="ECO:0000313" key="2">
    <source>
        <dbReference type="Proteomes" id="UP000318538"/>
    </source>
</evidence>
<dbReference type="KEGG" id="rlc:K227x_54500"/>
<dbReference type="EMBL" id="CP036525">
    <property type="protein sequence ID" value="QDT07025.1"/>
    <property type="molecule type" value="Genomic_DNA"/>
</dbReference>